<sequence>MKFTKQDLLTLLIGLFLFASCKNPDGVGLDVDPATAITGTLVVSPVKSQLVKEDAANTYGLNRYPLGYMIDPDFGKTEAALALTVYPVSMSYDFGTAPVLDSAVLVLKIDTTSTLTKFYGDTVNSKYSIDVFQLTNKVANYKSSDEQAHNSTLLGNFTGKIAPNTKPKVFNIITGKPDTLRTVPAQIRIPLNKAFIQNAILNLGTAGTATDAKFLESFKGLYAQINKTSSTGVGGIAFFNFSGTDSYLQLVWKKTNSSSGVDTTSVNFPVGKLVSNASGSATLISGVAANIKHDYTGTQVQTQIDVPAPTDPTQQYNVTYLQGLAGVKTKLTFPQLASFTSTYGKAIINKAELVVEIGGTAPAYPFNAAQRLSLYRWDIAQQAADIPDYTTFSSSASGGAALFGGYFDSLKKRYIFIITNYVQGLIDKNVEDYGTFLAPTSYTDFQRTSSATSAERSIIGASNTTANKLKLNIYYTKIN</sequence>
<dbReference type="AlphaFoldDB" id="A0A4V2MR51"/>
<dbReference type="OrthoDB" id="1466062at2"/>
<comment type="caution">
    <text evidence="1">The sequence shown here is derived from an EMBL/GenBank/DDBJ whole genome shotgun (WGS) entry which is preliminary data.</text>
</comment>
<evidence type="ECO:0000313" key="1">
    <source>
        <dbReference type="EMBL" id="TCD27909.1"/>
    </source>
</evidence>
<reference evidence="1 2" key="1">
    <citation type="submission" date="2019-02" db="EMBL/GenBank/DDBJ databases">
        <title>Pedobacter sp. RP-3-21 sp. nov., isolated from Arctic soil.</title>
        <authorList>
            <person name="Dahal R.H."/>
        </authorList>
    </citation>
    <scope>NUCLEOTIDE SEQUENCE [LARGE SCALE GENOMIC DNA]</scope>
    <source>
        <strain evidence="1 2">RP-3-21</strain>
    </source>
</reference>
<accession>A0A4V2MR51</accession>
<dbReference type="Pfam" id="PF14092">
    <property type="entry name" value="DUF4270"/>
    <property type="match status" value="1"/>
</dbReference>
<evidence type="ECO:0000313" key="2">
    <source>
        <dbReference type="Proteomes" id="UP000293925"/>
    </source>
</evidence>
<name>A0A4V2MR51_9SPHI</name>
<dbReference type="EMBL" id="SJSO01000005">
    <property type="protein sequence ID" value="TCD27909.1"/>
    <property type="molecule type" value="Genomic_DNA"/>
</dbReference>
<gene>
    <name evidence="1" type="ORF">EZ456_08150</name>
</gene>
<proteinExistence type="predicted"/>
<dbReference type="InterPro" id="IPR025366">
    <property type="entry name" value="DUF4270"/>
</dbReference>
<organism evidence="1 2">
    <name type="scientific">Pedobacter psychrodurus</name>
    <dbReference type="NCBI Taxonomy" id="2530456"/>
    <lineage>
        <taxon>Bacteria</taxon>
        <taxon>Pseudomonadati</taxon>
        <taxon>Bacteroidota</taxon>
        <taxon>Sphingobacteriia</taxon>
        <taxon>Sphingobacteriales</taxon>
        <taxon>Sphingobacteriaceae</taxon>
        <taxon>Pedobacter</taxon>
    </lineage>
</organism>
<dbReference type="RefSeq" id="WP_131529058.1">
    <property type="nucleotide sequence ID" value="NZ_SJSO01000005.1"/>
</dbReference>
<keyword evidence="2" id="KW-1185">Reference proteome</keyword>
<dbReference type="Proteomes" id="UP000293925">
    <property type="component" value="Unassembled WGS sequence"/>
</dbReference>
<dbReference type="PROSITE" id="PS51257">
    <property type="entry name" value="PROKAR_LIPOPROTEIN"/>
    <property type="match status" value="1"/>
</dbReference>
<protein>
    <submittedName>
        <fullName evidence="1">DUF4270 family protein</fullName>
    </submittedName>
</protein>